<reference evidence="17 18" key="1">
    <citation type="submission" date="2011-08" db="EMBL/GenBank/DDBJ databases">
        <title>The Genome Sequence of Alistipes indistinctus YIT 12060.</title>
        <authorList>
            <consortium name="The Broad Institute Genome Sequencing Platform"/>
            <person name="Earl A."/>
            <person name="Ward D."/>
            <person name="Feldgarden M."/>
            <person name="Gevers D."/>
            <person name="Morotomi M."/>
            <person name="Young S.K."/>
            <person name="Zeng Q."/>
            <person name="Gargeya S."/>
            <person name="Fitzgerald M."/>
            <person name="Haas B."/>
            <person name="Abouelleil A."/>
            <person name="Alvarado L."/>
            <person name="Arachchi H.M."/>
            <person name="Berlin A."/>
            <person name="Brown A."/>
            <person name="Chapman S.B."/>
            <person name="Chen Z."/>
            <person name="Dunbar C."/>
            <person name="Freedman E."/>
            <person name="Gearin G."/>
            <person name="Gellesch M."/>
            <person name="Goldberg J."/>
            <person name="Griggs A."/>
            <person name="Gujja S."/>
            <person name="Heiman D."/>
            <person name="Howarth C."/>
            <person name="Larson L."/>
            <person name="Lui A."/>
            <person name="MacDonald P.J.P."/>
            <person name="Montmayeur A."/>
            <person name="Murphy C."/>
            <person name="Neiman D."/>
            <person name="Pearson M."/>
            <person name="Priest M."/>
            <person name="Roberts A."/>
            <person name="Saif S."/>
            <person name="Shea T."/>
            <person name="Shenoy N."/>
            <person name="Sisk P."/>
            <person name="Stolte C."/>
            <person name="Sykes S."/>
            <person name="Wortman J."/>
            <person name="Nusbaum C."/>
            <person name="Birren B."/>
        </authorList>
    </citation>
    <scope>NUCLEOTIDE SEQUENCE [LARGE SCALE GENOMIC DNA]</scope>
    <source>
        <strain evidence="17 18">YIT 12060</strain>
    </source>
</reference>
<dbReference type="EC" id="2.7.8.8" evidence="4"/>
<keyword evidence="18" id="KW-1185">Reference proteome</keyword>
<dbReference type="Proteomes" id="UP000006008">
    <property type="component" value="Unassembled WGS sequence"/>
</dbReference>
<feature type="transmembrane region" description="Helical" evidence="16">
    <location>
        <begin position="96"/>
        <end position="113"/>
    </location>
</feature>
<dbReference type="InterPro" id="IPR004533">
    <property type="entry name" value="CDP-diaglyc--ser_O-PTrfase"/>
</dbReference>
<dbReference type="PROSITE" id="PS00379">
    <property type="entry name" value="CDP_ALCOHOL_P_TRANSF"/>
    <property type="match status" value="1"/>
</dbReference>
<feature type="transmembrane region" description="Helical" evidence="16">
    <location>
        <begin position="188"/>
        <end position="218"/>
    </location>
</feature>
<evidence type="ECO:0000313" key="17">
    <source>
        <dbReference type="EMBL" id="EHB93218.1"/>
    </source>
</evidence>
<evidence type="ECO:0000256" key="10">
    <source>
        <dbReference type="ARBA" id="ARBA00023098"/>
    </source>
</evidence>
<proteinExistence type="inferred from homology"/>
<dbReference type="NCBIfam" id="TIGR00473">
    <property type="entry name" value="pssA"/>
    <property type="match status" value="1"/>
</dbReference>
<dbReference type="InterPro" id="IPR048254">
    <property type="entry name" value="CDP_ALCOHOL_P_TRANSF_CS"/>
</dbReference>
<dbReference type="AlphaFoldDB" id="G5H6C4"/>
<evidence type="ECO:0000256" key="2">
    <source>
        <dbReference type="ARBA" id="ARBA00004127"/>
    </source>
</evidence>
<dbReference type="HOGENOM" id="CLU_049944_3_0_10"/>
<keyword evidence="9 16" id="KW-1133">Transmembrane helix</keyword>
<dbReference type="OrthoDB" id="9777147at2"/>
<comment type="catalytic activity">
    <reaction evidence="1">
        <text>a CDP-1,2-diacyl-sn-glycerol + L-serine = a 1,2-diacyl-sn-glycero-3-phospho-L-serine + CMP + H(+)</text>
        <dbReference type="Rhea" id="RHEA:16913"/>
        <dbReference type="ChEBI" id="CHEBI:15378"/>
        <dbReference type="ChEBI" id="CHEBI:33384"/>
        <dbReference type="ChEBI" id="CHEBI:57262"/>
        <dbReference type="ChEBI" id="CHEBI:58332"/>
        <dbReference type="ChEBI" id="CHEBI:60377"/>
        <dbReference type="EC" id="2.7.8.8"/>
    </reaction>
</comment>
<protein>
    <recommendedName>
        <fullName evidence="5">CDP-diacylglycerol--serine O-phosphatidyltransferase</fullName>
        <ecNumber evidence="4">2.7.8.8</ecNumber>
    </recommendedName>
    <alternativeName>
        <fullName evidence="14">Phosphatidylserine synthase</fullName>
    </alternativeName>
</protein>
<organism evidence="17 18">
    <name type="scientific">Alistipes indistinctus YIT 12060</name>
    <dbReference type="NCBI Taxonomy" id="742725"/>
    <lineage>
        <taxon>Bacteria</taxon>
        <taxon>Pseudomonadati</taxon>
        <taxon>Bacteroidota</taxon>
        <taxon>Bacteroidia</taxon>
        <taxon>Bacteroidales</taxon>
        <taxon>Rikenellaceae</taxon>
        <taxon>Alistipes</taxon>
    </lineage>
</organism>
<dbReference type="Gene3D" id="1.20.120.1760">
    <property type="match status" value="1"/>
</dbReference>
<evidence type="ECO:0000256" key="11">
    <source>
        <dbReference type="ARBA" id="ARBA00023136"/>
    </source>
</evidence>
<dbReference type="GO" id="GO:0012505">
    <property type="term" value="C:endomembrane system"/>
    <property type="evidence" value="ECO:0007669"/>
    <property type="project" value="UniProtKB-SubCell"/>
</dbReference>
<dbReference type="GO" id="GO:0008654">
    <property type="term" value="P:phospholipid biosynthetic process"/>
    <property type="evidence" value="ECO:0007669"/>
    <property type="project" value="UniProtKB-KW"/>
</dbReference>
<dbReference type="Pfam" id="PF01066">
    <property type="entry name" value="CDP-OH_P_transf"/>
    <property type="match status" value="1"/>
</dbReference>
<keyword evidence="13" id="KW-1208">Phospholipid metabolism</keyword>
<evidence type="ECO:0000256" key="1">
    <source>
        <dbReference type="ARBA" id="ARBA00000287"/>
    </source>
</evidence>
<feature type="transmembrane region" description="Helical" evidence="16">
    <location>
        <begin position="37"/>
        <end position="57"/>
    </location>
</feature>
<evidence type="ECO:0000256" key="12">
    <source>
        <dbReference type="ARBA" id="ARBA00023209"/>
    </source>
</evidence>
<keyword evidence="8 16" id="KW-0812">Transmembrane</keyword>
<sequence length="230" mass="24688">MKIKLFTFPNILTLCNLLCGAGATVAALRYGDLFWPLVLIVTAAVFDFLDGFAARLLKSYSPLGKELDSLADCISFGMAPAAVLLNVYYAAGGEGLWGYSVFVLAAFSALRLAKFNIDENQTTQFIGLPSPASALLVAASGYLVGTGQYAVGPWFAVGLAAVLSYLLVCNVPMFALKFKHYGFRGNEVRYIFAVCALLSLAIWHIVAIPFIIVAYVAVSLAVRAACFRKS</sequence>
<dbReference type="RefSeq" id="WP_009133290.1">
    <property type="nucleotide sequence ID" value="NZ_CP102250.1"/>
</dbReference>
<dbReference type="eggNOG" id="COG1183">
    <property type="taxonomic scope" value="Bacteria"/>
</dbReference>
<feature type="transmembrane region" description="Helical" evidence="16">
    <location>
        <begin position="125"/>
        <end position="145"/>
    </location>
</feature>
<dbReference type="PATRIC" id="fig|742725.3.peg.530"/>
<keyword evidence="11 16" id="KW-0472">Membrane</keyword>
<keyword evidence="6" id="KW-0444">Lipid biosynthesis</keyword>
<dbReference type="GeneID" id="92816904"/>
<comment type="similarity">
    <text evidence="3 15">Belongs to the CDP-alcohol phosphatidyltransferase class-I family.</text>
</comment>
<feature type="transmembrane region" description="Helical" evidence="16">
    <location>
        <begin position="151"/>
        <end position="176"/>
    </location>
</feature>
<evidence type="ECO:0000256" key="13">
    <source>
        <dbReference type="ARBA" id="ARBA00023264"/>
    </source>
</evidence>
<evidence type="ECO:0000313" key="18">
    <source>
        <dbReference type="Proteomes" id="UP000006008"/>
    </source>
</evidence>
<evidence type="ECO:0000256" key="4">
    <source>
        <dbReference type="ARBA" id="ARBA00013174"/>
    </source>
</evidence>
<evidence type="ECO:0000256" key="14">
    <source>
        <dbReference type="ARBA" id="ARBA00032361"/>
    </source>
</evidence>
<name>G5H6C4_9BACT</name>
<keyword evidence="12" id="KW-0594">Phospholipid biosynthesis</keyword>
<dbReference type="PANTHER" id="PTHR14269">
    <property type="entry name" value="CDP-DIACYLGLYCEROL--GLYCEROL-3-PHOSPHATE 3-PHOSPHATIDYLTRANSFERASE-RELATED"/>
    <property type="match status" value="1"/>
</dbReference>
<gene>
    <name evidence="17" type="ORF">HMPREF9450_00484</name>
</gene>
<keyword evidence="7 15" id="KW-0808">Transferase</keyword>
<accession>G5H6C4</accession>
<evidence type="ECO:0000256" key="16">
    <source>
        <dbReference type="SAM" id="Phobius"/>
    </source>
</evidence>
<evidence type="ECO:0000256" key="15">
    <source>
        <dbReference type="RuleBase" id="RU003750"/>
    </source>
</evidence>
<dbReference type="EMBL" id="ADLD01000004">
    <property type="protein sequence ID" value="EHB93218.1"/>
    <property type="molecule type" value="Genomic_DNA"/>
</dbReference>
<keyword evidence="10" id="KW-0443">Lipid metabolism</keyword>
<dbReference type="InterPro" id="IPR050324">
    <property type="entry name" value="CDP-alcohol_PTase-I"/>
</dbReference>
<evidence type="ECO:0000256" key="6">
    <source>
        <dbReference type="ARBA" id="ARBA00022516"/>
    </source>
</evidence>
<evidence type="ECO:0000256" key="9">
    <source>
        <dbReference type="ARBA" id="ARBA00022989"/>
    </source>
</evidence>
<dbReference type="InterPro" id="IPR043130">
    <property type="entry name" value="CDP-OH_PTrfase_TM_dom"/>
</dbReference>
<dbReference type="GO" id="GO:0003882">
    <property type="term" value="F:CDP-diacylglycerol-serine O-phosphatidyltransferase activity"/>
    <property type="evidence" value="ECO:0007669"/>
    <property type="project" value="UniProtKB-EC"/>
</dbReference>
<dbReference type="GO" id="GO:0016020">
    <property type="term" value="C:membrane"/>
    <property type="evidence" value="ECO:0007669"/>
    <property type="project" value="InterPro"/>
</dbReference>
<evidence type="ECO:0000256" key="5">
    <source>
        <dbReference type="ARBA" id="ARBA00017171"/>
    </source>
</evidence>
<evidence type="ECO:0000256" key="8">
    <source>
        <dbReference type="ARBA" id="ARBA00022692"/>
    </source>
</evidence>
<dbReference type="InterPro" id="IPR000462">
    <property type="entry name" value="CDP-OH_P_trans"/>
</dbReference>
<comment type="caution">
    <text evidence="17">The sequence shown here is derived from an EMBL/GenBank/DDBJ whole genome shotgun (WGS) entry which is preliminary data.</text>
</comment>
<comment type="subcellular location">
    <subcellularLocation>
        <location evidence="2">Endomembrane system</location>
        <topology evidence="2">Multi-pass membrane protein</topology>
    </subcellularLocation>
</comment>
<evidence type="ECO:0000256" key="7">
    <source>
        <dbReference type="ARBA" id="ARBA00022679"/>
    </source>
</evidence>
<dbReference type="PANTHER" id="PTHR14269:SF61">
    <property type="entry name" value="CDP-DIACYLGLYCEROL--SERINE O-PHOSPHATIDYLTRANSFERASE"/>
    <property type="match status" value="1"/>
</dbReference>
<evidence type="ECO:0000256" key="3">
    <source>
        <dbReference type="ARBA" id="ARBA00010441"/>
    </source>
</evidence>
<dbReference type="STRING" id="742725.HMPREF9450_00484"/>